<keyword evidence="1" id="KW-0732">Signal</keyword>
<evidence type="ECO:0000256" key="1">
    <source>
        <dbReference type="SAM" id="SignalP"/>
    </source>
</evidence>
<feature type="signal peptide" evidence="1">
    <location>
        <begin position="1"/>
        <end position="20"/>
    </location>
</feature>
<dbReference type="CDD" id="cd00161">
    <property type="entry name" value="beta-trefoil_Ricin-like"/>
    <property type="match status" value="1"/>
</dbReference>
<proteinExistence type="predicted"/>
<dbReference type="InterPro" id="IPR029062">
    <property type="entry name" value="Class_I_gatase-like"/>
</dbReference>
<evidence type="ECO:0000259" key="2">
    <source>
        <dbReference type="SMART" id="SM00458"/>
    </source>
</evidence>
<accession>A0ABW0CL52</accession>
<sequence>MRLLAGLALVLGLAVTPSPAAPEAVAAPEAAPFKVIAFYHGTWDAAHIDFVKEANEWFPRTGAQNNFTYTATTNWDLLANGGVNDYQVVLFLDDAPQNAAQRAGFERYVRAGGGWMGFHVSAFTTDAGSWPWYYNTFLGSGNFRSNTWGPTTAVLRTEDRTHPSTTGLPATFTSAVSEWYSWSNDLRTNPNIKILASVDPSGFPLGTDPNQTWYGGYYPILWTNTQYRMLYANFGHNAMDYATNTRLSSTFASPTQNRFLIDGLKWLAGASDNPTPTDPISDTAWYSVSNAENGTCVDARAAALANGTAIQQYTCNQTQAQQFQFRPTDGGYSRIAIRGNPQQIVDVTGVSTADNAPLQLWSYGGGTNQQWRPEREASGSYRFVARHSGKCLSTTGSSANGVQLVQRPCDNSAAQSFRLTEHP</sequence>
<dbReference type="EMBL" id="JBHSKM010000016">
    <property type="protein sequence ID" value="MFC5216574.1"/>
    <property type="molecule type" value="Genomic_DNA"/>
</dbReference>
<dbReference type="InterPro" id="IPR000772">
    <property type="entry name" value="Ricin_B_lectin"/>
</dbReference>
<keyword evidence="4" id="KW-1185">Reference proteome</keyword>
<dbReference type="SUPFAM" id="SSF50370">
    <property type="entry name" value="Ricin B-like lectins"/>
    <property type="match status" value="1"/>
</dbReference>
<dbReference type="Pfam" id="PF00652">
    <property type="entry name" value="Ricin_B_lectin"/>
    <property type="match status" value="1"/>
</dbReference>
<dbReference type="Gene3D" id="3.40.50.880">
    <property type="match status" value="1"/>
</dbReference>
<dbReference type="PROSITE" id="PS50231">
    <property type="entry name" value="RICIN_B_LECTIN"/>
    <property type="match status" value="1"/>
</dbReference>
<evidence type="ECO:0000313" key="4">
    <source>
        <dbReference type="Proteomes" id="UP001596263"/>
    </source>
</evidence>
<dbReference type="InterPro" id="IPR029010">
    <property type="entry name" value="ThuA-like"/>
</dbReference>
<dbReference type="SUPFAM" id="SSF52317">
    <property type="entry name" value="Class I glutamine amidotransferase-like"/>
    <property type="match status" value="1"/>
</dbReference>
<dbReference type="Gene3D" id="2.80.10.50">
    <property type="match status" value="1"/>
</dbReference>
<dbReference type="Proteomes" id="UP001596263">
    <property type="component" value="Unassembled WGS sequence"/>
</dbReference>
<dbReference type="RefSeq" id="WP_380855825.1">
    <property type="nucleotide sequence ID" value="NZ_JBHSKM010000016.1"/>
</dbReference>
<dbReference type="InterPro" id="IPR035992">
    <property type="entry name" value="Ricin_B-like_lectins"/>
</dbReference>
<protein>
    <submittedName>
        <fullName evidence="3">ThuA domain-containing protein</fullName>
    </submittedName>
</protein>
<dbReference type="SMART" id="SM00458">
    <property type="entry name" value="RICIN"/>
    <property type="match status" value="1"/>
</dbReference>
<evidence type="ECO:0000313" key="3">
    <source>
        <dbReference type="EMBL" id="MFC5216574.1"/>
    </source>
</evidence>
<organism evidence="3 4">
    <name type="scientific">Streptomyces coerulescens</name>
    <dbReference type="NCBI Taxonomy" id="29304"/>
    <lineage>
        <taxon>Bacteria</taxon>
        <taxon>Bacillati</taxon>
        <taxon>Actinomycetota</taxon>
        <taxon>Actinomycetes</taxon>
        <taxon>Kitasatosporales</taxon>
        <taxon>Streptomycetaceae</taxon>
        <taxon>Streptomyces</taxon>
    </lineage>
</organism>
<dbReference type="Pfam" id="PF06283">
    <property type="entry name" value="ThuA"/>
    <property type="match status" value="1"/>
</dbReference>
<name>A0ABW0CL52_STRCD</name>
<reference evidence="4" key="1">
    <citation type="journal article" date="2019" name="Int. J. Syst. Evol. Microbiol.">
        <title>The Global Catalogue of Microorganisms (GCM) 10K type strain sequencing project: providing services to taxonomists for standard genome sequencing and annotation.</title>
        <authorList>
            <consortium name="The Broad Institute Genomics Platform"/>
            <consortium name="The Broad Institute Genome Sequencing Center for Infectious Disease"/>
            <person name="Wu L."/>
            <person name="Ma J."/>
        </authorList>
    </citation>
    <scope>NUCLEOTIDE SEQUENCE [LARGE SCALE GENOMIC DNA]</scope>
    <source>
        <strain evidence="4">KCTC 42586</strain>
    </source>
</reference>
<comment type="caution">
    <text evidence="3">The sequence shown here is derived from an EMBL/GenBank/DDBJ whole genome shotgun (WGS) entry which is preliminary data.</text>
</comment>
<feature type="domain" description="Ricin B lectin" evidence="2">
    <location>
        <begin position="282"/>
        <end position="420"/>
    </location>
</feature>
<feature type="chain" id="PRO_5046280947" evidence="1">
    <location>
        <begin position="21"/>
        <end position="423"/>
    </location>
</feature>
<gene>
    <name evidence="3" type="ORF">ACFPQ9_22280</name>
</gene>